<gene>
    <name evidence="1" type="ORF">F2Z29_11070</name>
</gene>
<dbReference type="EMBL" id="VWAW01000008">
    <property type="protein sequence ID" value="KAA5173738.1"/>
    <property type="molecule type" value="Genomic_DNA"/>
</dbReference>
<evidence type="ECO:0000313" key="2">
    <source>
        <dbReference type="Proteomes" id="UP000436803"/>
    </source>
</evidence>
<comment type="caution">
    <text evidence="1">The sequence shown here is derived from an EMBL/GenBank/DDBJ whole genome shotgun (WGS) entry which is preliminary data.</text>
</comment>
<accession>A0A642KPK9</accession>
<reference evidence="1 2" key="1">
    <citation type="journal article" date="2019" name="Nat. Med.">
        <title>A library of human gut bacterial isolates paired with longitudinal multiomics data enables mechanistic microbiome research.</title>
        <authorList>
            <person name="Poyet M."/>
            <person name="Groussin M."/>
            <person name="Gibbons S.M."/>
            <person name="Avila-Pacheco J."/>
            <person name="Jiang X."/>
            <person name="Kearney S.M."/>
            <person name="Perrotta A.R."/>
            <person name="Berdy B."/>
            <person name="Zhao S."/>
            <person name="Lieberman T.D."/>
            <person name="Swanson P.K."/>
            <person name="Smith M."/>
            <person name="Roesemann S."/>
            <person name="Alexander J.E."/>
            <person name="Rich S.A."/>
            <person name="Livny J."/>
            <person name="Vlamakis H."/>
            <person name="Clish C."/>
            <person name="Bullock K."/>
            <person name="Deik A."/>
            <person name="Scott J."/>
            <person name="Pierce K.A."/>
            <person name="Xavier R.J."/>
            <person name="Alm E.J."/>
        </authorList>
    </citation>
    <scope>NUCLEOTIDE SEQUENCE [LARGE SCALE GENOMIC DNA]</scope>
    <source>
        <strain evidence="1 2">BIOML-A7</strain>
    </source>
</reference>
<proteinExistence type="predicted"/>
<organism evidence="1 2">
    <name type="scientific">Bacteroides fragilis</name>
    <dbReference type="NCBI Taxonomy" id="817"/>
    <lineage>
        <taxon>Bacteria</taxon>
        <taxon>Pseudomonadati</taxon>
        <taxon>Bacteroidota</taxon>
        <taxon>Bacteroidia</taxon>
        <taxon>Bacteroidales</taxon>
        <taxon>Bacteroidaceae</taxon>
        <taxon>Bacteroides</taxon>
    </lineage>
</organism>
<dbReference type="Proteomes" id="UP000436803">
    <property type="component" value="Unassembled WGS sequence"/>
</dbReference>
<protein>
    <submittedName>
        <fullName evidence="1">Uncharacterized protein</fullName>
    </submittedName>
</protein>
<name>A0A642KPK9_BACFG</name>
<dbReference type="AlphaFoldDB" id="A0A642KPK9"/>
<sequence>MQKISLDEFCAQWVPAPGRQSLTSRLAFNTSEFTTLAGAFSRRFFQMSFAQGGFYASGNSWQPRTSRWGKKFTHPVMKDMGKLKDSIKGTFNDKDHGSLKKIHEFGFKRWYTYDIQTEEVSYPEKGKRGRNRKGKGYAAIHNTDERLSPYTVNQFSTRKPVQRQFIGFSDRLDEYINEHYVPIIFKKFP</sequence>
<evidence type="ECO:0000313" key="1">
    <source>
        <dbReference type="EMBL" id="KAA5173738.1"/>
    </source>
</evidence>